<evidence type="ECO:0000256" key="1">
    <source>
        <dbReference type="SAM" id="SignalP"/>
    </source>
</evidence>
<dbReference type="EMBL" id="JALJOS010000012">
    <property type="protein sequence ID" value="KAK9832462.1"/>
    <property type="molecule type" value="Genomic_DNA"/>
</dbReference>
<organism evidence="2 3">
    <name type="scientific">Apatococcus lobatus</name>
    <dbReference type="NCBI Taxonomy" id="904363"/>
    <lineage>
        <taxon>Eukaryota</taxon>
        <taxon>Viridiplantae</taxon>
        <taxon>Chlorophyta</taxon>
        <taxon>core chlorophytes</taxon>
        <taxon>Trebouxiophyceae</taxon>
        <taxon>Chlorellales</taxon>
        <taxon>Chlorellaceae</taxon>
        <taxon>Apatococcus</taxon>
    </lineage>
</organism>
<evidence type="ECO:0000313" key="3">
    <source>
        <dbReference type="Proteomes" id="UP001438707"/>
    </source>
</evidence>
<feature type="signal peptide" evidence="1">
    <location>
        <begin position="1"/>
        <end position="20"/>
    </location>
</feature>
<keyword evidence="1" id="KW-0732">Signal</keyword>
<feature type="chain" id="PRO_5043990895" evidence="1">
    <location>
        <begin position="21"/>
        <end position="357"/>
    </location>
</feature>
<dbReference type="InterPro" id="IPR029063">
    <property type="entry name" value="SAM-dependent_MTases_sf"/>
</dbReference>
<sequence>MKIGALTSFICCCLLLRAHSSGAGSRLQLELHHVEGAHQGERRCHGASCIPNQNELRAQIFADLQRPTVLPNDLAMAIPGLDGALQSLEDIMIAEQGGDESIIAHTRGGTVLTFREQIDYDIRVSTSPSIKTVCEIGFHCGQSAVIWLEANPRLKVLTFDDLGFASAGNCLEYIHASYPGRLELIPGASQMSIPDYIISRTQDDHYQGPKCDLVRLDARTDYQERRQDFRIMEPMFHCGTLILFNDVCDPVNCHLYNTSNCYHNGLGNCGQQHSQYFEGPTMVLEELIRQGLVWKVDSFFYKHDRFYKSWALGRVRCRNAKLRPLPAAPLFREPEKFAASMRGCYEQGGCSGMLLSH</sequence>
<dbReference type="Pfam" id="PF13578">
    <property type="entry name" value="Methyltransf_24"/>
    <property type="match status" value="1"/>
</dbReference>
<evidence type="ECO:0000313" key="2">
    <source>
        <dbReference type="EMBL" id="KAK9832462.1"/>
    </source>
</evidence>
<name>A0AAW1RF57_9CHLO</name>
<dbReference type="Proteomes" id="UP001438707">
    <property type="component" value="Unassembled WGS sequence"/>
</dbReference>
<reference evidence="2 3" key="1">
    <citation type="journal article" date="2024" name="Nat. Commun.">
        <title>Phylogenomics reveals the evolutionary origins of lichenization in chlorophyte algae.</title>
        <authorList>
            <person name="Puginier C."/>
            <person name="Libourel C."/>
            <person name="Otte J."/>
            <person name="Skaloud P."/>
            <person name="Haon M."/>
            <person name="Grisel S."/>
            <person name="Petersen M."/>
            <person name="Berrin J.G."/>
            <person name="Delaux P.M."/>
            <person name="Dal Grande F."/>
            <person name="Keller J."/>
        </authorList>
    </citation>
    <scope>NUCLEOTIDE SEQUENCE [LARGE SCALE GENOMIC DNA]</scope>
    <source>
        <strain evidence="2 3">SAG 2145</strain>
    </source>
</reference>
<keyword evidence="3" id="KW-1185">Reference proteome</keyword>
<dbReference type="AlphaFoldDB" id="A0AAW1RF57"/>
<gene>
    <name evidence="2" type="ORF">WJX74_010958</name>
</gene>
<proteinExistence type="predicted"/>
<comment type="caution">
    <text evidence="2">The sequence shown here is derived from an EMBL/GenBank/DDBJ whole genome shotgun (WGS) entry which is preliminary data.</text>
</comment>
<protein>
    <submittedName>
        <fullName evidence="2">Uncharacterized protein</fullName>
    </submittedName>
</protein>
<dbReference type="Gene3D" id="3.40.50.150">
    <property type="entry name" value="Vaccinia Virus protein VP39"/>
    <property type="match status" value="1"/>
</dbReference>
<accession>A0AAW1RF57</accession>